<keyword evidence="6 8" id="KW-0326">Glycosidase</keyword>
<sequence length="348" mass="40023">MSSVMNRNEPKLKEVFADCFQIGAAVNPRTIQTQEELLAYHFNSITAENEMKFVSLQPEEGKFTFGDADAIVDFAKRYGMQVRGHTLVWHNQTTDWLFEDRAGGLVSKETLYARMKEHIHTVVGRYKEHIYAWDVVNEVIADEGQALLRESKWTEIAGIEFIAKAFELAHEADPNALLFYNDYNESNPLKREKIYRLVQLLVEQGAPIHGMGLQAHWNLYGPSLDDIRAAIEKYASLGLQLQLTELDVSMFAFDDKRADLKEAPAELIELQAQRYEQMFKLLKEYKDIIGAVTFWGAADDYTWLDNFPVHGRKNWPFLFDDRHQPKPAYYRVAEVAGSRTRTSGLMDS</sequence>
<comment type="caution">
    <text evidence="10">The sequence shown here is derived from an EMBL/GenBank/DDBJ whole genome shotgun (WGS) entry which is preliminary data.</text>
</comment>
<dbReference type="InterPro" id="IPR001000">
    <property type="entry name" value="GH10_dom"/>
</dbReference>
<evidence type="ECO:0000256" key="2">
    <source>
        <dbReference type="ARBA" id="ARBA00004851"/>
    </source>
</evidence>
<evidence type="ECO:0000313" key="10">
    <source>
        <dbReference type="EMBL" id="GIP60652.1"/>
    </source>
</evidence>
<evidence type="ECO:0000256" key="1">
    <source>
        <dbReference type="ARBA" id="ARBA00000681"/>
    </source>
</evidence>
<keyword evidence="11" id="KW-1185">Reference proteome</keyword>
<dbReference type="SMART" id="SM00633">
    <property type="entry name" value="Glyco_10"/>
    <property type="match status" value="1"/>
</dbReference>
<reference evidence="10 11" key="1">
    <citation type="submission" date="2021-03" db="EMBL/GenBank/DDBJ databases">
        <title>Antimicrobial resistance genes in bacteria isolated from Japanese honey, and their potential for conferring macrolide and lincosamide resistance in the American foulbrood pathogen Paenibacillus larvae.</title>
        <authorList>
            <person name="Okamoto M."/>
            <person name="Kumagai M."/>
            <person name="Kanamori H."/>
            <person name="Takamatsu D."/>
        </authorList>
    </citation>
    <scope>NUCLEOTIDE SEQUENCE [LARGE SCALE GENOMIC DNA]</scope>
    <source>
        <strain evidence="10 11">J15TS10</strain>
    </source>
</reference>
<dbReference type="PRINTS" id="PR00134">
    <property type="entry name" value="GLHYDRLASE10"/>
</dbReference>
<dbReference type="Proteomes" id="UP000681290">
    <property type="component" value="Unassembled WGS sequence"/>
</dbReference>
<dbReference type="EC" id="3.2.1.8" evidence="8"/>
<comment type="catalytic activity">
    <reaction evidence="1 8">
        <text>Endohydrolysis of (1-&gt;4)-beta-D-xylosidic linkages in xylans.</text>
        <dbReference type="EC" id="3.2.1.8"/>
    </reaction>
</comment>
<keyword evidence="4 8" id="KW-0378">Hydrolase</keyword>
<dbReference type="EMBL" id="BOSM01000011">
    <property type="protein sequence ID" value="GIP60652.1"/>
    <property type="molecule type" value="Genomic_DNA"/>
</dbReference>
<dbReference type="PANTHER" id="PTHR31490:SF90">
    <property type="entry name" value="ENDO-1,4-BETA-XYLANASE A"/>
    <property type="match status" value="1"/>
</dbReference>
<dbReference type="Gene3D" id="3.20.20.80">
    <property type="entry name" value="Glycosidases"/>
    <property type="match status" value="1"/>
</dbReference>
<dbReference type="RefSeq" id="WP_244996835.1">
    <property type="nucleotide sequence ID" value="NZ_BOSM01000011.1"/>
</dbReference>
<dbReference type="PANTHER" id="PTHR31490">
    <property type="entry name" value="GLYCOSYL HYDROLASE"/>
    <property type="match status" value="1"/>
</dbReference>
<evidence type="ECO:0000256" key="8">
    <source>
        <dbReference type="RuleBase" id="RU361174"/>
    </source>
</evidence>
<proteinExistence type="inferred from homology"/>
<dbReference type="SUPFAM" id="SSF51445">
    <property type="entry name" value="(Trans)glycosidases"/>
    <property type="match status" value="1"/>
</dbReference>
<dbReference type="InterPro" id="IPR044846">
    <property type="entry name" value="GH10"/>
</dbReference>
<protein>
    <recommendedName>
        <fullName evidence="8">Beta-xylanase</fullName>
        <ecNumber evidence="8">3.2.1.8</ecNumber>
    </recommendedName>
</protein>
<evidence type="ECO:0000313" key="11">
    <source>
        <dbReference type="Proteomes" id="UP000681290"/>
    </source>
</evidence>
<keyword evidence="3" id="KW-0858">Xylan degradation</keyword>
<dbReference type="InterPro" id="IPR017853">
    <property type="entry name" value="GH"/>
</dbReference>
<evidence type="ECO:0000256" key="6">
    <source>
        <dbReference type="ARBA" id="ARBA00023295"/>
    </source>
</evidence>
<accession>A0ABQ4MXK6</accession>
<organism evidence="10 11">
    <name type="scientific">Paenibacillus woosongensis</name>
    <dbReference type="NCBI Taxonomy" id="307580"/>
    <lineage>
        <taxon>Bacteria</taxon>
        <taxon>Bacillati</taxon>
        <taxon>Bacillota</taxon>
        <taxon>Bacilli</taxon>
        <taxon>Bacillales</taxon>
        <taxon>Paenibacillaceae</taxon>
        <taxon>Paenibacillus</taxon>
    </lineage>
</organism>
<dbReference type="PROSITE" id="PS51760">
    <property type="entry name" value="GH10_2"/>
    <property type="match status" value="1"/>
</dbReference>
<evidence type="ECO:0000256" key="5">
    <source>
        <dbReference type="ARBA" id="ARBA00023277"/>
    </source>
</evidence>
<evidence type="ECO:0000259" key="9">
    <source>
        <dbReference type="PROSITE" id="PS51760"/>
    </source>
</evidence>
<comment type="similarity">
    <text evidence="8">Belongs to the glycosyl hydrolase 10 (cellulase F) family.</text>
</comment>
<keyword evidence="5 8" id="KW-0119">Carbohydrate metabolism</keyword>
<feature type="domain" description="GH10" evidence="9">
    <location>
        <begin position="6"/>
        <end position="335"/>
    </location>
</feature>
<comment type="pathway">
    <text evidence="2">Glycan degradation; xylan degradation.</text>
</comment>
<keyword evidence="7 8" id="KW-0624">Polysaccharide degradation</keyword>
<gene>
    <name evidence="10" type="ORF">J15TS10_44660</name>
</gene>
<evidence type="ECO:0000256" key="3">
    <source>
        <dbReference type="ARBA" id="ARBA00022651"/>
    </source>
</evidence>
<evidence type="ECO:0000256" key="4">
    <source>
        <dbReference type="ARBA" id="ARBA00022801"/>
    </source>
</evidence>
<evidence type="ECO:0000256" key="7">
    <source>
        <dbReference type="ARBA" id="ARBA00023326"/>
    </source>
</evidence>
<name>A0ABQ4MXK6_9BACL</name>
<dbReference type="Pfam" id="PF00331">
    <property type="entry name" value="Glyco_hydro_10"/>
    <property type="match status" value="1"/>
</dbReference>